<dbReference type="Pfam" id="PF24681">
    <property type="entry name" value="Kelch_KLHDC2_KLHL20_DRC7"/>
    <property type="match status" value="1"/>
</dbReference>
<feature type="compositionally biased region" description="Low complexity" evidence="3">
    <location>
        <begin position="1031"/>
        <end position="1041"/>
    </location>
</feature>
<dbReference type="Proteomes" id="UP000320475">
    <property type="component" value="Unassembled WGS sequence"/>
</dbReference>
<accession>A0A507CCN5</accession>
<feature type="region of interest" description="Disordered" evidence="3">
    <location>
        <begin position="851"/>
        <end position="881"/>
    </location>
</feature>
<feature type="compositionally biased region" description="Acidic residues" evidence="3">
    <location>
        <begin position="1057"/>
        <end position="1078"/>
    </location>
</feature>
<evidence type="ECO:0000256" key="3">
    <source>
        <dbReference type="SAM" id="MobiDB-lite"/>
    </source>
</evidence>
<proteinExistence type="predicted"/>
<gene>
    <name evidence="4" type="ORF">SeLEV6574_g07951</name>
</gene>
<dbReference type="InterPro" id="IPR015915">
    <property type="entry name" value="Kelch-typ_b-propeller"/>
</dbReference>
<feature type="compositionally biased region" description="Basic residues" evidence="3">
    <location>
        <begin position="1149"/>
        <end position="1160"/>
    </location>
</feature>
<organism evidence="4 5">
    <name type="scientific">Synchytrium endobioticum</name>
    <dbReference type="NCBI Taxonomy" id="286115"/>
    <lineage>
        <taxon>Eukaryota</taxon>
        <taxon>Fungi</taxon>
        <taxon>Fungi incertae sedis</taxon>
        <taxon>Chytridiomycota</taxon>
        <taxon>Chytridiomycota incertae sedis</taxon>
        <taxon>Chytridiomycetes</taxon>
        <taxon>Synchytriales</taxon>
        <taxon>Synchytriaceae</taxon>
        <taxon>Synchytrium</taxon>
    </lineage>
</organism>
<comment type="caution">
    <text evidence="4">The sequence shown here is derived from an EMBL/GenBank/DDBJ whole genome shotgun (WGS) entry which is preliminary data.</text>
</comment>
<dbReference type="PANTHER" id="PTHR46093">
    <property type="entry name" value="ACYL-COA-BINDING DOMAIN-CONTAINING PROTEIN 5"/>
    <property type="match status" value="1"/>
</dbReference>
<feature type="region of interest" description="Disordered" evidence="3">
    <location>
        <begin position="1023"/>
        <end position="1188"/>
    </location>
</feature>
<dbReference type="SUPFAM" id="SSF117281">
    <property type="entry name" value="Kelch motif"/>
    <property type="match status" value="1"/>
</dbReference>
<feature type="compositionally biased region" description="Acidic residues" evidence="3">
    <location>
        <begin position="1165"/>
        <end position="1181"/>
    </location>
</feature>
<name>A0A507CCN5_9FUNG</name>
<feature type="region of interest" description="Disordered" evidence="3">
    <location>
        <begin position="618"/>
        <end position="674"/>
    </location>
</feature>
<keyword evidence="2" id="KW-0677">Repeat</keyword>
<dbReference type="Gene3D" id="2.120.10.80">
    <property type="entry name" value="Kelch-type beta propeller"/>
    <property type="match status" value="1"/>
</dbReference>
<feature type="compositionally biased region" description="Low complexity" evidence="3">
    <location>
        <begin position="38"/>
        <end position="51"/>
    </location>
</feature>
<sequence length="1297" mass="143266">MPLNSCWTLVRERFRKLAPREYHSSFICYLPPGDASAAPTPSAQSSSAPSSNDVHRPVTAEPATSKPDEPHLVTFWGGGHRIKDDVWAISLADCEHRELHLEYVPTLLDANGDWDELLPTCAGASCTDDNNLVFIFSGIYPVKPPEPDPSSLPAAAPDKEKEIPETRALSPFLVKFDLNTMKVTILNDIETSPGQNPSHRAQATLTYVPAHPPNPPHPSLYLFGGLQESGSPTNEVHVYSLQTNQWSKAETEGIPPSPRNDHTAVYYAPKHCIYIYGGTSRRGERDLAREGDMHILTLDNMKWRLIPLFDPPPPRGLHTATCYGNKMIIFGGREPPQAGVDHRSIVRPSGDVYVFNMDSDRMEVLPRSLQQKRPDSRGCHTACMLNTVMYVFGGSTSPAVHAPTFQNFKNDLWRLEVFPPLPVNGEIDVTPNGVREILVKWTDTVQRMPDERYRVMVRRLLPDGTPVNKWYIACTGTENECRIQSTKEMLIGPSGSSDSYGETGYYEVAIVVHNFAGLSSYWQQQSNVSTRQLRINEDDLEGDVTVKMPPKMAANPPVNVKVVIDEIIDASGGQSNQTSLTNYRYVLSWDNGEELIGDPVTQHSIEAACIVTLSVDRAAAPPGGKDASNVRHENDNVDDPINDDSKEPDADVQKVDRDVTNDPIKAQAEPELKSEELPKGEIEARVHSHDACKSEAPLIMPVEEKEPHITSREDVERRVDSRNPDFGVVDSCKIEAPPVEMDPDTCANPADIPSSPGSDTDEPTEAAGFVRDWKIVHVIGTATACTVTSRILHLQLAQEVFPLPPGSSQWPHKEIDIVYKFRVAARNEGGLGPFSEEAVAPSIRVQPLLLQRQSPPTPPPPPREEVEVKTPKSEKRRSVYSLNANIAAPKIDSEKLAKDRVKRLERREARAKAEEARDGVEDSKRTGNTSDDSRSDHTSSPAPIPLGERDVTAWVDVIREVNPIFMVPKNGNCANWVTSFMNKRNVTIVKVQPASRSNSRITGVPLTLKEEFRQEFKKRFGEELLDPNSPASLAAATTSSSGKKRPRRSSVKMEATNADEDEVTKEGETEQTEDEANEEGDRMASGMDVDVKTDSGSRSGLMTEDVREAADDGISAVKDNHAKAQEAEFTDASSAVLGSSSRAKERKASTFKRGRARKKARTDDSGIDEQSPESDSDDDLDVDVKPIPAASGPLTSWKKVMKKFYPDWGMLDSSMPEFVKKLLVELELKPTSVGGKGEWGIPESLHGYLIYRLSESYGSWNDDPIEMYEKPLKSTGRKPAGISAAVSSKFNRKEEVL</sequence>
<feature type="compositionally biased region" description="Basic and acidic residues" evidence="3">
    <location>
        <begin position="907"/>
        <end position="937"/>
    </location>
</feature>
<dbReference type="EMBL" id="QEAM01000662">
    <property type="protein sequence ID" value="TPX37261.1"/>
    <property type="molecule type" value="Genomic_DNA"/>
</dbReference>
<evidence type="ECO:0000313" key="5">
    <source>
        <dbReference type="Proteomes" id="UP000320475"/>
    </source>
</evidence>
<keyword evidence="1" id="KW-0880">Kelch repeat</keyword>
<evidence type="ECO:0000313" key="4">
    <source>
        <dbReference type="EMBL" id="TPX37261.1"/>
    </source>
</evidence>
<evidence type="ECO:0000256" key="1">
    <source>
        <dbReference type="ARBA" id="ARBA00022441"/>
    </source>
</evidence>
<evidence type="ECO:0000256" key="2">
    <source>
        <dbReference type="ARBA" id="ARBA00022737"/>
    </source>
</evidence>
<dbReference type="PANTHER" id="PTHR46093:SF18">
    <property type="entry name" value="FIBRONECTIN TYPE-III DOMAIN-CONTAINING PROTEIN"/>
    <property type="match status" value="1"/>
</dbReference>
<feature type="compositionally biased region" description="Polar residues" evidence="3">
    <location>
        <begin position="1131"/>
        <end position="1141"/>
    </location>
</feature>
<feature type="compositionally biased region" description="Basic and acidic residues" evidence="3">
    <location>
        <begin position="643"/>
        <end position="660"/>
    </location>
</feature>
<dbReference type="OrthoDB" id="2162776at2759"/>
<feature type="compositionally biased region" description="Basic and acidic residues" evidence="3">
    <location>
        <begin position="862"/>
        <end position="877"/>
    </location>
</feature>
<feature type="region of interest" description="Disordered" evidence="3">
    <location>
        <begin position="38"/>
        <end position="70"/>
    </location>
</feature>
<reference evidence="4 5" key="1">
    <citation type="journal article" date="2019" name="Sci. Rep.">
        <title>Comparative genomics of chytrid fungi reveal insights into the obligate biotrophic and pathogenic lifestyle of Synchytrium endobioticum.</title>
        <authorList>
            <person name="van de Vossenberg B.T.L.H."/>
            <person name="Warris S."/>
            <person name="Nguyen H.D.T."/>
            <person name="van Gent-Pelzer M.P.E."/>
            <person name="Joly D.L."/>
            <person name="van de Geest H.C."/>
            <person name="Bonants P.J.M."/>
            <person name="Smith D.S."/>
            <person name="Levesque C.A."/>
            <person name="van der Lee T.A.J."/>
        </authorList>
    </citation>
    <scope>NUCLEOTIDE SEQUENCE [LARGE SCALE GENOMIC DNA]</scope>
    <source>
        <strain evidence="4 5">LEV6574</strain>
    </source>
</reference>
<protein>
    <submittedName>
        <fullName evidence="4">Uncharacterized protein</fullName>
    </submittedName>
</protein>
<feature type="region of interest" description="Disordered" evidence="3">
    <location>
        <begin position="740"/>
        <end position="764"/>
    </location>
</feature>
<feature type="region of interest" description="Disordered" evidence="3">
    <location>
        <begin position="907"/>
        <end position="947"/>
    </location>
</feature>
<dbReference type="VEuPathDB" id="FungiDB:SeMB42_g04212"/>
<dbReference type="VEuPathDB" id="FungiDB:SeMB42_g03341"/>